<dbReference type="AlphaFoldDB" id="A0AAD7Z319"/>
<gene>
    <name evidence="2" type="ORF">PYW07_007234</name>
</gene>
<feature type="transmembrane region" description="Helical" evidence="1">
    <location>
        <begin position="6"/>
        <end position="23"/>
    </location>
</feature>
<keyword evidence="1" id="KW-0472">Membrane</keyword>
<evidence type="ECO:0000313" key="3">
    <source>
        <dbReference type="Proteomes" id="UP001231518"/>
    </source>
</evidence>
<keyword evidence="1" id="KW-1133">Transmembrane helix</keyword>
<proteinExistence type="predicted"/>
<dbReference type="Gene3D" id="2.40.50.120">
    <property type="match status" value="1"/>
</dbReference>
<dbReference type="EMBL" id="JARGEI010000002">
    <property type="protein sequence ID" value="KAJ8735614.1"/>
    <property type="molecule type" value="Genomic_DNA"/>
</dbReference>
<accession>A0AAD7Z319</accession>
<evidence type="ECO:0000256" key="1">
    <source>
        <dbReference type="SAM" id="Phobius"/>
    </source>
</evidence>
<comment type="caution">
    <text evidence="2">The sequence shown here is derived from an EMBL/GenBank/DDBJ whole genome shotgun (WGS) entry which is preliminary data.</text>
</comment>
<keyword evidence="1" id="KW-0812">Transmembrane</keyword>
<protein>
    <submittedName>
        <fullName evidence="2">Uncharacterized protein</fullName>
    </submittedName>
</protein>
<organism evidence="2 3">
    <name type="scientific">Mythimna separata</name>
    <name type="common">Oriental armyworm</name>
    <name type="synonym">Pseudaletia separata</name>
    <dbReference type="NCBI Taxonomy" id="271217"/>
    <lineage>
        <taxon>Eukaryota</taxon>
        <taxon>Metazoa</taxon>
        <taxon>Ecdysozoa</taxon>
        <taxon>Arthropoda</taxon>
        <taxon>Hexapoda</taxon>
        <taxon>Insecta</taxon>
        <taxon>Pterygota</taxon>
        <taxon>Neoptera</taxon>
        <taxon>Endopterygota</taxon>
        <taxon>Lepidoptera</taxon>
        <taxon>Glossata</taxon>
        <taxon>Ditrysia</taxon>
        <taxon>Noctuoidea</taxon>
        <taxon>Noctuidae</taxon>
        <taxon>Noctuinae</taxon>
        <taxon>Hadenini</taxon>
        <taxon>Mythimna</taxon>
    </lineage>
</organism>
<dbReference type="InterPro" id="IPR008993">
    <property type="entry name" value="TIMP-like_OB-fold"/>
</dbReference>
<evidence type="ECO:0000313" key="2">
    <source>
        <dbReference type="EMBL" id="KAJ8735614.1"/>
    </source>
</evidence>
<name>A0AAD7Z319_MYTSE</name>
<reference evidence="2" key="1">
    <citation type="submission" date="2023-03" db="EMBL/GenBank/DDBJ databases">
        <title>Chromosome-level genomes of two armyworms, Mythimna separata and Mythimna loreyi, provide insights into the biosynthesis and reception of sex pheromones.</title>
        <authorList>
            <person name="Zhao H."/>
        </authorList>
    </citation>
    <scope>NUCLEOTIDE SEQUENCE</scope>
    <source>
        <strain evidence="2">BeijingLab</strain>
        <tissue evidence="2">Pupa</tissue>
    </source>
</reference>
<sequence>MRPSIVIVYAIALAIVVGGEIRIRGKVRKRYSSHRRHRAVLPPCDFNETIINDEWSLMEAIGQSKFIFTGKVLNVKKFRSEDGSRKKSNLYTVYLRRLLKGDLSDLRTFVKLEGSQETLSGSTLLVERAGARDACAPAPRPRLSAIFLSDGAGALAGSARPPSPRLRILTDPVPLTLYHLDRVNAAVKDCKETIQILSFTQFK</sequence>
<dbReference type="Proteomes" id="UP001231518">
    <property type="component" value="Chromosome 2"/>
</dbReference>
<keyword evidence="3" id="KW-1185">Reference proteome</keyword>